<evidence type="ECO:0000313" key="3">
    <source>
        <dbReference type="Proteomes" id="UP000054630"/>
    </source>
</evidence>
<feature type="region of interest" description="Disordered" evidence="1">
    <location>
        <begin position="1"/>
        <end position="22"/>
    </location>
</feature>
<organism evidence="2 3">
    <name type="scientific">Trichinella nelsoni</name>
    <dbReference type="NCBI Taxonomy" id="6336"/>
    <lineage>
        <taxon>Eukaryota</taxon>
        <taxon>Metazoa</taxon>
        <taxon>Ecdysozoa</taxon>
        <taxon>Nematoda</taxon>
        <taxon>Enoplea</taxon>
        <taxon>Dorylaimia</taxon>
        <taxon>Trichinellida</taxon>
        <taxon>Trichinellidae</taxon>
        <taxon>Trichinella</taxon>
    </lineage>
</organism>
<dbReference type="Proteomes" id="UP000054630">
    <property type="component" value="Unassembled WGS sequence"/>
</dbReference>
<reference evidence="2 3" key="1">
    <citation type="submission" date="2015-01" db="EMBL/GenBank/DDBJ databases">
        <title>Evolution of Trichinella species and genotypes.</title>
        <authorList>
            <person name="Korhonen P.K."/>
            <person name="Edoardo P."/>
            <person name="Giuseppe L.R."/>
            <person name="Gasser R.B."/>
        </authorList>
    </citation>
    <scope>NUCLEOTIDE SEQUENCE [LARGE SCALE GENOMIC DNA]</scope>
    <source>
        <strain evidence="2">ISS37</strain>
    </source>
</reference>
<evidence type="ECO:0000256" key="1">
    <source>
        <dbReference type="SAM" id="MobiDB-lite"/>
    </source>
</evidence>
<comment type="caution">
    <text evidence="2">The sequence shown here is derived from an EMBL/GenBank/DDBJ whole genome shotgun (WGS) entry which is preliminary data.</text>
</comment>
<evidence type="ECO:0000313" key="2">
    <source>
        <dbReference type="EMBL" id="KRX15651.1"/>
    </source>
</evidence>
<dbReference type="AlphaFoldDB" id="A0A0V0RMD1"/>
<proteinExistence type="predicted"/>
<protein>
    <submittedName>
        <fullName evidence="2">Uncharacterized protein</fullName>
    </submittedName>
</protein>
<sequence length="152" mass="17282">MQSELQNTFMKSGAERMRESRSVGRSVGRLGARINQLSALVVDNNRASSSSLLVQTDNRLFATFTSFRLFKITIAVHRPFRDHESSNVQMENLMESARLANGGVVRCAVFDTTVERDRRIWVGGRSELTYPRFKCFTVSGEKKEMEEISQLI</sequence>
<name>A0A0V0RMD1_9BILA</name>
<feature type="compositionally biased region" description="Polar residues" evidence="1">
    <location>
        <begin position="1"/>
        <end position="10"/>
    </location>
</feature>
<gene>
    <name evidence="2" type="ORF">T07_14878</name>
</gene>
<keyword evidence="3" id="KW-1185">Reference proteome</keyword>
<accession>A0A0V0RMD1</accession>
<dbReference type="EMBL" id="JYDL01000126">
    <property type="protein sequence ID" value="KRX15651.1"/>
    <property type="molecule type" value="Genomic_DNA"/>
</dbReference>
<feature type="compositionally biased region" description="Basic and acidic residues" evidence="1">
    <location>
        <begin position="13"/>
        <end position="22"/>
    </location>
</feature>